<protein>
    <recommendedName>
        <fullName evidence="4">DUF4239 domain-containing protein</fullName>
    </recommendedName>
</protein>
<evidence type="ECO:0000256" key="1">
    <source>
        <dbReference type="SAM" id="Phobius"/>
    </source>
</evidence>
<name>A0A124JVS4_9SPHN</name>
<dbReference type="Proteomes" id="UP000058012">
    <property type="component" value="Unassembled WGS sequence"/>
</dbReference>
<dbReference type="Pfam" id="PF14023">
    <property type="entry name" value="Bestrophin-like"/>
    <property type="match status" value="1"/>
</dbReference>
<reference evidence="2 3" key="1">
    <citation type="submission" date="2015-10" db="EMBL/GenBank/DDBJ databases">
        <title>Draft genome sequence of Novosphingobium fuchskuhlense DSM 25065 isolated from a surface water sample of the southwest basin of Lake Grosse Fuchskuhle.</title>
        <authorList>
            <person name="Ruckert C."/>
            <person name="Winkler A."/>
            <person name="Glaeser J."/>
            <person name="Grossart H.-P."/>
            <person name="Kalinowski J."/>
            <person name="Glaeser S."/>
        </authorList>
    </citation>
    <scope>NUCLEOTIDE SEQUENCE [LARGE SCALE GENOMIC DNA]</scope>
    <source>
        <strain evidence="2 3">FNE08-7</strain>
    </source>
</reference>
<evidence type="ECO:0008006" key="4">
    <source>
        <dbReference type="Google" id="ProtNLM"/>
    </source>
</evidence>
<keyword evidence="3" id="KW-1185">Reference proteome</keyword>
<keyword evidence="1" id="KW-0472">Membrane</keyword>
<keyword evidence="1" id="KW-0812">Transmembrane</keyword>
<feature type="transmembrane region" description="Helical" evidence="1">
    <location>
        <begin position="199"/>
        <end position="218"/>
    </location>
</feature>
<dbReference type="AlphaFoldDB" id="A0A124JVS4"/>
<proteinExistence type="predicted"/>
<organism evidence="2 3">
    <name type="scientific">Novosphingobium fuchskuhlense</name>
    <dbReference type="NCBI Taxonomy" id="1117702"/>
    <lineage>
        <taxon>Bacteria</taxon>
        <taxon>Pseudomonadati</taxon>
        <taxon>Pseudomonadota</taxon>
        <taxon>Alphaproteobacteria</taxon>
        <taxon>Sphingomonadales</taxon>
        <taxon>Sphingomonadaceae</taxon>
        <taxon>Novosphingobium</taxon>
    </lineage>
</organism>
<sequence>MSPAVLLACVPLLMGFGVVLGLERLQRTRYRVHGISPSYFASVALLFGLFASLAATDAWQRMNKTSLALATEVSDLRALLRIAETQPQEGLQIRGAVGEYVIELRAHELTEANSSNALAEPPAGLQRLYAIGARPGAFQGNSSVNASYLASLEAVRASRIQRLELSHSRIPERHFMILLLMGFLTQIAIGFSHSGNRVACAYAVMLFSVAFGAALHFIQAFDDPHSAGYEADMAQLAVVH</sequence>
<accession>A0A124JVS4</accession>
<dbReference type="InterPro" id="IPR025333">
    <property type="entry name" value="DUF4239"/>
</dbReference>
<comment type="caution">
    <text evidence="2">The sequence shown here is derived from an EMBL/GenBank/DDBJ whole genome shotgun (WGS) entry which is preliminary data.</text>
</comment>
<feature type="transmembrane region" description="Helical" evidence="1">
    <location>
        <begin position="37"/>
        <end position="56"/>
    </location>
</feature>
<dbReference type="EMBL" id="LLZS01000003">
    <property type="protein sequence ID" value="KUR72592.1"/>
    <property type="molecule type" value="Genomic_DNA"/>
</dbReference>
<evidence type="ECO:0000313" key="3">
    <source>
        <dbReference type="Proteomes" id="UP000058012"/>
    </source>
</evidence>
<keyword evidence="1" id="KW-1133">Transmembrane helix</keyword>
<evidence type="ECO:0000313" key="2">
    <source>
        <dbReference type="EMBL" id="KUR72592.1"/>
    </source>
</evidence>
<gene>
    <name evidence="2" type="ORF">AQZ52_04940</name>
</gene>
<feature type="transmembrane region" description="Helical" evidence="1">
    <location>
        <begin position="175"/>
        <end position="193"/>
    </location>
</feature>
<dbReference type="RefSeq" id="WP_067906909.1">
    <property type="nucleotide sequence ID" value="NZ_KQ954244.1"/>
</dbReference>